<proteinExistence type="inferred from homology"/>
<dbReference type="InterPro" id="IPR028082">
    <property type="entry name" value="Peripla_BP_I"/>
</dbReference>
<accession>A0A845B3S4</accession>
<dbReference type="Proteomes" id="UP000460715">
    <property type="component" value="Unassembled WGS sequence"/>
</dbReference>
<sequence length="415" mass="45314">MDRRLTTPHVRRRDLLAGIAIGTLAAPAVLRAQGGAGAGPIRIGEINSYTAQPAFLGPYRNGWLLAQEQINAAGGINGRPLETVFRDDAGKPEDAVRMASELVSAEKVALLAGGYLSNVGLALGDFAAQNKVLYAASEPLTDALVWSKGNRYTFRLRPSTYMQAAMLVEEAAKLPARRWATVAPNYEYGQSAVKWFRELLKAKRPDAEFVGEQFPALGRIDAGATVQALERMRPEAIFNVTFGTDLLNFVRQGNTRGLFDGRSVASMLSGEPEYLEPLGEECPEGWIVTGYPRDDLENPVHTAFREAYRKRYEAPPRCGSVVGHDIVQAIAATLRKAGGTDTEAMVAAFEGIRFQTAYGTGEVEFRAADHQSTLGAFVGRTRLEGRTGKMVDWRYADGANYLPSDAQVREWRPQG</sequence>
<name>A0A845B3S4_9PROT</name>
<keyword evidence="3" id="KW-0813">Transport</keyword>
<evidence type="ECO:0000256" key="1">
    <source>
        <dbReference type="ARBA" id="ARBA00010062"/>
    </source>
</evidence>
<dbReference type="EMBL" id="SNVJ01000001">
    <property type="protein sequence ID" value="MXP61851.1"/>
    <property type="molecule type" value="Genomic_DNA"/>
</dbReference>
<evidence type="ECO:0000313" key="6">
    <source>
        <dbReference type="Proteomes" id="UP000460715"/>
    </source>
</evidence>
<evidence type="ECO:0000259" key="4">
    <source>
        <dbReference type="Pfam" id="PF13458"/>
    </source>
</evidence>
<dbReference type="OrthoDB" id="9783240at2"/>
<dbReference type="PANTHER" id="PTHR30483">
    <property type="entry name" value="LEUCINE-SPECIFIC-BINDING PROTEIN"/>
    <property type="match status" value="1"/>
</dbReference>
<dbReference type="PROSITE" id="PS51318">
    <property type="entry name" value="TAT"/>
    <property type="match status" value="1"/>
</dbReference>
<reference evidence="5 6" key="1">
    <citation type="submission" date="2019-03" db="EMBL/GenBank/DDBJ databases">
        <title>Roseomonas sp. a novel Roseomonas species isolated from Sea whip Gorgonian.</title>
        <authorList>
            <person name="Li F."/>
            <person name="Pan X."/>
            <person name="Huang S."/>
            <person name="Li Z."/>
            <person name="Meng B."/>
        </authorList>
    </citation>
    <scope>NUCLEOTIDE SEQUENCE [LARGE SCALE GENOMIC DNA]</scope>
    <source>
        <strain evidence="5 6">M0104</strain>
    </source>
</reference>
<dbReference type="InterPro" id="IPR006311">
    <property type="entry name" value="TAT_signal"/>
</dbReference>
<keyword evidence="3" id="KW-0029">Amino-acid transport</keyword>
<dbReference type="AlphaFoldDB" id="A0A845B3S4"/>
<dbReference type="PANTHER" id="PTHR30483:SF37">
    <property type="entry name" value="ABC TRANSPORTER SUBSTRATE-BINDING PROTEIN"/>
    <property type="match status" value="1"/>
</dbReference>
<protein>
    <submittedName>
        <fullName evidence="5">ABC transporter substrate-binding protein</fullName>
    </submittedName>
</protein>
<evidence type="ECO:0000256" key="3">
    <source>
        <dbReference type="ARBA" id="ARBA00022970"/>
    </source>
</evidence>
<keyword evidence="2" id="KW-0732">Signal</keyword>
<dbReference type="SUPFAM" id="SSF53822">
    <property type="entry name" value="Periplasmic binding protein-like I"/>
    <property type="match status" value="1"/>
</dbReference>
<dbReference type="Pfam" id="PF13458">
    <property type="entry name" value="Peripla_BP_6"/>
    <property type="match status" value="1"/>
</dbReference>
<dbReference type="CDD" id="cd06330">
    <property type="entry name" value="PBP1_As_SBP-like"/>
    <property type="match status" value="1"/>
</dbReference>
<comment type="caution">
    <text evidence="5">The sequence shown here is derived from an EMBL/GenBank/DDBJ whole genome shotgun (WGS) entry which is preliminary data.</text>
</comment>
<gene>
    <name evidence="5" type="ORF">E0493_00615</name>
</gene>
<feature type="domain" description="Leucine-binding protein" evidence="4">
    <location>
        <begin position="40"/>
        <end position="380"/>
    </location>
</feature>
<keyword evidence="6" id="KW-1185">Reference proteome</keyword>
<evidence type="ECO:0000313" key="5">
    <source>
        <dbReference type="EMBL" id="MXP61851.1"/>
    </source>
</evidence>
<evidence type="ECO:0000256" key="2">
    <source>
        <dbReference type="ARBA" id="ARBA00022729"/>
    </source>
</evidence>
<dbReference type="InterPro" id="IPR028081">
    <property type="entry name" value="Leu-bd"/>
</dbReference>
<dbReference type="InterPro" id="IPR051010">
    <property type="entry name" value="BCAA_transport"/>
</dbReference>
<dbReference type="RefSeq" id="WP_160934974.1">
    <property type="nucleotide sequence ID" value="NZ_SNVJ01000001.1"/>
</dbReference>
<organism evidence="5 6">
    <name type="scientific">Teichococcus coralli</name>
    <dbReference type="NCBI Taxonomy" id="2545983"/>
    <lineage>
        <taxon>Bacteria</taxon>
        <taxon>Pseudomonadati</taxon>
        <taxon>Pseudomonadota</taxon>
        <taxon>Alphaproteobacteria</taxon>
        <taxon>Acetobacterales</taxon>
        <taxon>Roseomonadaceae</taxon>
        <taxon>Roseomonas</taxon>
    </lineage>
</organism>
<dbReference type="GO" id="GO:0006865">
    <property type="term" value="P:amino acid transport"/>
    <property type="evidence" value="ECO:0007669"/>
    <property type="project" value="UniProtKB-KW"/>
</dbReference>
<dbReference type="Gene3D" id="3.40.50.2300">
    <property type="match status" value="2"/>
</dbReference>
<comment type="similarity">
    <text evidence="1">Belongs to the leucine-binding protein family.</text>
</comment>